<dbReference type="Pfam" id="PF07715">
    <property type="entry name" value="Plug"/>
    <property type="match status" value="1"/>
</dbReference>
<evidence type="ECO:0000259" key="8">
    <source>
        <dbReference type="Pfam" id="PF07715"/>
    </source>
</evidence>
<comment type="subcellular location">
    <subcellularLocation>
        <location evidence="1 7">Cell outer membrane</location>
        <topology evidence="1 7">Multi-pass membrane protein</topology>
    </subcellularLocation>
</comment>
<dbReference type="InterPro" id="IPR036942">
    <property type="entry name" value="Beta-barrel_TonB_sf"/>
</dbReference>
<dbReference type="Gene3D" id="2.40.170.20">
    <property type="entry name" value="TonB-dependent receptor, beta-barrel domain"/>
    <property type="match status" value="1"/>
</dbReference>
<organism evidence="9 10">
    <name type="scientific">Chitinophaga defluvii</name>
    <dbReference type="NCBI Taxonomy" id="3163343"/>
    <lineage>
        <taxon>Bacteria</taxon>
        <taxon>Pseudomonadati</taxon>
        <taxon>Bacteroidota</taxon>
        <taxon>Chitinophagia</taxon>
        <taxon>Chitinophagales</taxon>
        <taxon>Chitinophagaceae</taxon>
        <taxon>Chitinophaga</taxon>
    </lineage>
</organism>
<keyword evidence="5 7" id="KW-0472">Membrane</keyword>
<proteinExistence type="inferred from homology"/>
<feature type="domain" description="TonB-dependent receptor plug" evidence="8">
    <location>
        <begin position="182"/>
        <end position="279"/>
    </location>
</feature>
<keyword evidence="4 7" id="KW-0812">Transmembrane</keyword>
<protein>
    <submittedName>
        <fullName evidence="9">SusC/RagA family TonB-linked outer membrane protein</fullName>
    </submittedName>
</protein>
<dbReference type="Proteomes" id="UP001549749">
    <property type="component" value="Unassembled WGS sequence"/>
</dbReference>
<dbReference type="EMBL" id="JBEXAC010000001">
    <property type="protein sequence ID" value="MET6998039.1"/>
    <property type="molecule type" value="Genomic_DNA"/>
</dbReference>
<evidence type="ECO:0000256" key="7">
    <source>
        <dbReference type="PROSITE-ProRule" id="PRU01360"/>
    </source>
</evidence>
<evidence type="ECO:0000256" key="1">
    <source>
        <dbReference type="ARBA" id="ARBA00004571"/>
    </source>
</evidence>
<sequence>MNASAMAQRLEVHFQEVHIEKVFDFIEKKTDYRFLYDARAMKAHPLVSLDVQQADIGACMERILDKAFVYRILSNNLVVVTASTENVQEITVTGQVLSADDQPLEGSSIRVKGLTKGCVTDAQGRFSITVPDNVQLLVSRIGFQQMITPVKGKMPLQIKLAYNEPGLQEVVVTSMGIRKEAKKIGYAIKQVKGEELQAVRTANPVNALAGKVAGLRINYKPGFFENPDVLLRGERPMVVIDGVPVSTDFYDVNPDDIADITILKGPAASVLYGSYGRNGAVMITTIRGPVAAEDKLEVVLHHRSTFQAGWVAIPSVQNEYGNGNNGKYLFKDGKGGGINDGDYVWGPKLDQRDPSTPSGYVEIPQWNSPVNQNGELVPLPWISRGKNNLSNFLQLGMLENLGVMVAARNDRSVLRFSLDHLYQRGQLPYTQLHNSFAAISVNYKLSSKLSVDAVMNYNRQFSPNYPRRVYSPVNQIYTIILWMGADVGINDMKNYWKPGQEGIQQRNWNYSWYNNPWFMAKEHTQSWEQDKTYGNVSLNLDVLPGLQLKLRQGLTVTGKQLELHTPKSLIYYSDDTRGNFQLTQENMLDATTDLMAAYTRRWGKIGMSANAGVNMYYFKYRQFYAETDGLNVPGLYNLANSTRPVYSNNIFSEKRTSSAYATTDIDYGNYLFLNLSGRIDRTSTLPLQHNTYFYPSVGISIVPTAMANFPEGISFIKLRAALANVFHDLQPYQLYGTYDKAEPYGSIGIYDFSGDLRNADIRPMQSIAFETGMDLLFLKGRLGLNMTYYNTWDKNDIIPINVSTTSGFDTYLVNGNEYRRKGLEIEWMARPVAGKHWQWESNFNWSMYRRYLKDVYRTAEEIAAGNETTLNGIRIGERMDIVRGTRWMRTSSGALVIGKDGLPEKDPVPHVLGYMNPDWELGWSNKVTWQRFTLSWNLNVRMGGLIASTTFFKLWESGRHPDAVGPLRDAAYRGETWLAPGMNVVGGELVRDVAGNVIKDTRIYTENQYGVNWILYQQVYNRDVDEQYTFDASFLKLRELALAYKFTAPKNNRKWLKGMTLTLTGSNLLLLCKVPFVDPDGVTDNYLQEPSQRNIGINAQFNF</sequence>
<evidence type="ECO:0000256" key="4">
    <source>
        <dbReference type="ARBA" id="ARBA00022692"/>
    </source>
</evidence>
<dbReference type="InterPro" id="IPR008969">
    <property type="entry name" value="CarboxyPept-like_regulatory"/>
</dbReference>
<reference evidence="9 10" key="1">
    <citation type="submission" date="2024-06" db="EMBL/GenBank/DDBJ databases">
        <title>Chitinophaga defluvii sp. nov., isolated from municipal sewage.</title>
        <authorList>
            <person name="Zhang L."/>
        </authorList>
    </citation>
    <scope>NUCLEOTIDE SEQUENCE [LARGE SCALE GENOMIC DNA]</scope>
    <source>
        <strain evidence="9 10">H8</strain>
    </source>
</reference>
<dbReference type="PROSITE" id="PS52016">
    <property type="entry name" value="TONB_DEPENDENT_REC_3"/>
    <property type="match status" value="1"/>
</dbReference>
<dbReference type="RefSeq" id="WP_354660674.1">
    <property type="nucleotide sequence ID" value="NZ_JBEXAC010000001.1"/>
</dbReference>
<dbReference type="InterPro" id="IPR037066">
    <property type="entry name" value="Plug_dom_sf"/>
</dbReference>
<evidence type="ECO:0000256" key="6">
    <source>
        <dbReference type="ARBA" id="ARBA00023237"/>
    </source>
</evidence>
<keyword evidence="2 7" id="KW-0813">Transport</keyword>
<keyword evidence="6 7" id="KW-0998">Cell outer membrane</keyword>
<dbReference type="InterPro" id="IPR039426">
    <property type="entry name" value="TonB-dep_rcpt-like"/>
</dbReference>
<dbReference type="Gene3D" id="2.170.130.10">
    <property type="entry name" value="TonB-dependent receptor, plug domain"/>
    <property type="match status" value="1"/>
</dbReference>
<name>A0ABV2T4T5_9BACT</name>
<dbReference type="InterPro" id="IPR023996">
    <property type="entry name" value="TonB-dep_OMP_SusC/RagA"/>
</dbReference>
<dbReference type="InterPro" id="IPR012910">
    <property type="entry name" value="Plug_dom"/>
</dbReference>
<dbReference type="SUPFAM" id="SSF49464">
    <property type="entry name" value="Carboxypeptidase regulatory domain-like"/>
    <property type="match status" value="1"/>
</dbReference>
<dbReference type="Pfam" id="PF13715">
    <property type="entry name" value="CarbopepD_reg_2"/>
    <property type="match status" value="1"/>
</dbReference>
<comment type="caution">
    <text evidence="9">The sequence shown here is derived from an EMBL/GenBank/DDBJ whole genome shotgun (WGS) entry which is preliminary data.</text>
</comment>
<gene>
    <name evidence="9" type="ORF">ABR189_11690</name>
</gene>
<dbReference type="Gene3D" id="2.60.40.1120">
    <property type="entry name" value="Carboxypeptidase-like, regulatory domain"/>
    <property type="match status" value="1"/>
</dbReference>
<keyword evidence="3 7" id="KW-1134">Transmembrane beta strand</keyword>
<dbReference type="NCBIfam" id="TIGR04056">
    <property type="entry name" value="OMP_RagA_SusC"/>
    <property type="match status" value="1"/>
</dbReference>
<keyword evidence="10" id="KW-1185">Reference proteome</keyword>
<comment type="similarity">
    <text evidence="7">Belongs to the TonB-dependent receptor family.</text>
</comment>
<evidence type="ECO:0000256" key="2">
    <source>
        <dbReference type="ARBA" id="ARBA00022448"/>
    </source>
</evidence>
<evidence type="ECO:0000313" key="10">
    <source>
        <dbReference type="Proteomes" id="UP001549749"/>
    </source>
</evidence>
<evidence type="ECO:0000256" key="5">
    <source>
        <dbReference type="ARBA" id="ARBA00023136"/>
    </source>
</evidence>
<evidence type="ECO:0000313" key="9">
    <source>
        <dbReference type="EMBL" id="MET6998039.1"/>
    </source>
</evidence>
<evidence type="ECO:0000256" key="3">
    <source>
        <dbReference type="ARBA" id="ARBA00022452"/>
    </source>
</evidence>
<dbReference type="SUPFAM" id="SSF56935">
    <property type="entry name" value="Porins"/>
    <property type="match status" value="1"/>
</dbReference>
<accession>A0ABV2T4T5</accession>